<dbReference type="EMBL" id="DSMG01000002">
    <property type="protein sequence ID" value="HDX29886.1"/>
    <property type="molecule type" value="Genomic_DNA"/>
</dbReference>
<dbReference type="InterPro" id="IPR015797">
    <property type="entry name" value="NUDIX_hydrolase-like_dom_sf"/>
</dbReference>
<gene>
    <name evidence="5" type="ORF">ENQ20_00150</name>
</gene>
<organism evidence="5">
    <name type="scientific">Caldilinea aerophila</name>
    <dbReference type="NCBI Taxonomy" id="133453"/>
    <lineage>
        <taxon>Bacteria</taxon>
        <taxon>Bacillati</taxon>
        <taxon>Chloroflexota</taxon>
        <taxon>Caldilineae</taxon>
        <taxon>Caldilineales</taxon>
        <taxon>Caldilineaceae</taxon>
        <taxon>Caldilinea</taxon>
    </lineage>
</organism>
<comment type="caution">
    <text evidence="5">The sequence shown here is derived from an EMBL/GenBank/DDBJ whole genome shotgun (WGS) entry which is preliminary data.</text>
</comment>
<dbReference type="InterPro" id="IPR059176">
    <property type="entry name" value="UDP-X_N"/>
</dbReference>
<name>A0A7C1JHV8_9CHLR</name>
<dbReference type="PRINTS" id="PR00502">
    <property type="entry name" value="NUDIXFAMILY"/>
</dbReference>
<dbReference type="Gene3D" id="6.10.250.1120">
    <property type="match status" value="1"/>
</dbReference>
<dbReference type="PROSITE" id="PS00893">
    <property type="entry name" value="NUDIX_BOX"/>
    <property type="match status" value="1"/>
</dbReference>
<dbReference type="GO" id="GO:0016787">
    <property type="term" value="F:hydrolase activity"/>
    <property type="evidence" value="ECO:0007669"/>
    <property type="project" value="UniProtKB-KW"/>
</dbReference>
<dbReference type="PANTHER" id="PTHR43046">
    <property type="entry name" value="GDP-MANNOSE MANNOSYL HYDROLASE"/>
    <property type="match status" value="1"/>
</dbReference>
<dbReference type="PANTHER" id="PTHR43046:SF16">
    <property type="entry name" value="ADP-RIBOSE PYROPHOSPHATASE YJHB-RELATED"/>
    <property type="match status" value="1"/>
</dbReference>
<protein>
    <submittedName>
        <fullName evidence="5">NUDIX domain-containing protein</fullName>
    </submittedName>
</protein>
<comment type="similarity">
    <text evidence="3">Belongs to the Nudix hydrolase family.</text>
</comment>
<dbReference type="Gene3D" id="3.90.79.10">
    <property type="entry name" value="Nucleoside Triphosphate Pyrophosphohydrolase"/>
    <property type="match status" value="1"/>
</dbReference>
<dbReference type="Pfam" id="PF00293">
    <property type="entry name" value="NUDIX"/>
    <property type="match status" value="1"/>
</dbReference>
<evidence type="ECO:0000313" key="5">
    <source>
        <dbReference type="EMBL" id="HDX29886.1"/>
    </source>
</evidence>
<dbReference type="AlphaFoldDB" id="A0A7C1JHV8"/>
<dbReference type="InterPro" id="IPR020476">
    <property type="entry name" value="Nudix_hydrolase"/>
</dbReference>
<dbReference type="InterPro" id="IPR000086">
    <property type="entry name" value="NUDIX_hydrolase_dom"/>
</dbReference>
<dbReference type="Pfam" id="PF12535">
    <property type="entry name" value="Nudix_N"/>
    <property type="match status" value="1"/>
</dbReference>
<reference evidence="5" key="1">
    <citation type="journal article" date="2020" name="mSystems">
        <title>Genome- and Community-Level Interaction Insights into Carbon Utilization and Element Cycling Functions of Hydrothermarchaeota in Hydrothermal Sediment.</title>
        <authorList>
            <person name="Zhou Z."/>
            <person name="Liu Y."/>
            <person name="Xu W."/>
            <person name="Pan J."/>
            <person name="Luo Z.H."/>
            <person name="Li M."/>
        </authorList>
    </citation>
    <scope>NUCLEOTIDE SEQUENCE [LARGE SCALE GENOMIC DNA]</scope>
    <source>
        <strain evidence="5">SpSt-289</strain>
    </source>
</reference>
<feature type="domain" description="Nudix hydrolase" evidence="4">
    <location>
        <begin position="71"/>
        <end position="201"/>
    </location>
</feature>
<accession>A0A7C1JHV8</accession>
<evidence type="ECO:0000256" key="1">
    <source>
        <dbReference type="ARBA" id="ARBA00001946"/>
    </source>
</evidence>
<dbReference type="PROSITE" id="PS51462">
    <property type="entry name" value="NUDIX"/>
    <property type="match status" value="1"/>
</dbReference>
<evidence type="ECO:0000259" key="4">
    <source>
        <dbReference type="PROSITE" id="PS51462"/>
    </source>
</evidence>
<dbReference type="InterPro" id="IPR020084">
    <property type="entry name" value="NUDIX_hydrolase_CS"/>
</dbReference>
<keyword evidence="2 3" id="KW-0378">Hydrolase</keyword>
<evidence type="ECO:0000256" key="3">
    <source>
        <dbReference type="RuleBase" id="RU003476"/>
    </source>
</evidence>
<sequence>MTPSPAQQIALWADALRHMAASGLRFAPTIYDQERYHALQTLAMEMQAYAGGQAPEMLEPLRATVFSHATPLCSADAAIIDAEGRLLLIRRADNRLWALPGGALEVGETPAQGAVREALEESGVASQPEALVGVWDSRLCNSLVRHHVYHFVVLCSPVTIQPDGPPSHAHEVLGVGWFRESELPSDLDPGHVMRIPHAFKVWRGESPAYLDL</sequence>
<dbReference type="CDD" id="cd02883">
    <property type="entry name" value="NUDIX_Hydrolase"/>
    <property type="match status" value="1"/>
</dbReference>
<dbReference type="SUPFAM" id="SSF55811">
    <property type="entry name" value="Nudix"/>
    <property type="match status" value="1"/>
</dbReference>
<proteinExistence type="inferred from homology"/>
<comment type="cofactor">
    <cofactor evidence="1">
        <name>Mg(2+)</name>
        <dbReference type="ChEBI" id="CHEBI:18420"/>
    </cofactor>
</comment>
<evidence type="ECO:0000256" key="2">
    <source>
        <dbReference type="ARBA" id="ARBA00022801"/>
    </source>
</evidence>